<dbReference type="EMBL" id="KD139825">
    <property type="protein sequence ID" value="EMS57853.1"/>
    <property type="molecule type" value="Genomic_DNA"/>
</dbReference>
<evidence type="ECO:0000313" key="1">
    <source>
        <dbReference type="EMBL" id="EMS57853.1"/>
    </source>
</evidence>
<gene>
    <name evidence="1" type="ORF">TRIUR3_13557</name>
</gene>
<protein>
    <submittedName>
        <fullName evidence="1">Uncharacterized protein</fullName>
    </submittedName>
</protein>
<sequence>MPADLPPEWDAMSANEQLLWYHKRLCAKAEEMSALLGVASAGDPHVVTSLVDPAASTTTHTSSMLVPNVSCSTTKALEIPKVAHDATPVCITMLPITCSTECSTQVDTINNVDEVHDPATAVDLEPTVVPIHQAVEQLAPEQAMASSVDVVSHVKTTTDVDPKAGVQELDALFVDTSPQVMSKADLDVALIFSSDPALPVLTMCSTGSLIQDGAWVKPIHLVDKSKTSVHTKALQIVDELGSTFQVELCHAGYLKCNLPRHCIRIPRVHIFCLSSLQQNTDDSCFAKQLLHEVCFMQSSYKLCAQKAPSVFKFSHKIVRLKLPNYTNEGIPCVQPTYYLEGGSAQAYLKPHEVLAAVVYMFEGSTIQIWELFLCFERPLDQATLNTKQMQFDYKDLQFGPCYVPQQSFNGHDKLLHSKQRLGALSTTLPSSVYIQFVQFWPLLSFAPAGITMQWQWDKHQSRDKNSQHIFMLPQPLSEPILCEVNHGWYFDTLKLFAIQAVQFATEIHYSDSSLFGSVSFSFGHKQMFCWTPDTPASGDHLEQLWDPGGLASYICSTCALTSLVHYLFAVWLAYATPICIQLGMEKPMASGELNQGMTIHFLPGTLELECRLDKLIAIQGFLLPLYCQSCKSMRSGQICVWGTPHGLGCFTVIQEGYGTSASDRGTFQGGRVFITNVVVVIVQGSIHHKYYLNFDQDYVGNDHFCGTSWDGVTIGHGYSNLVVQANPDFDYHQDFNLVKERRMQWDHGGSRWCRLGVKPHFKEGGC</sequence>
<organism evidence="1">
    <name type="scientific">Triticum urartu</name>
    <name type="common">Red wild einkorn</name>
    <name type="synonym">Crithodium urartu</name>
    <dbReference type="NCBI Taxonomy" id="4572"/>
    <lineage>
        <taxon>Eukaryota</taxon>
        <taxon>Viridiplantae</taxon>
        <taxon>Streptophyta</taxon>
        <taxon>Embryophyta</taxon>
        <taxon>Tracheophyta</taxon>
        <taxon>Spermatophyta</taxon>
        <taxon>Magnoliopsida</taxon>
        <taxon>Liliopsida</taxon>
        <taxon>Poales</taxon>
        <taxon>Poaceae</taxon>
        <taxon>BOP clade</taxon>
        <taxon>Pooideae</taxon>
        <taxon>Triticodae</taxon>
        <taxon>Triticeae</taxon>
        <taxon>Triticinae</taxon>
        <taxon>Triticum</taxon>
    </lineage>
</organism>
<reference evidence="1" key="1">
    <citation type="journal article" date="2013" name="Nature">
        <title>Draft genome of the wheat A-genome progenitor Triticum urartu.</title>
        <authorList>
            <person name="Ling H.Q."/>
            <person name="Zhao S."/>
            <person name="Liu D."/>
            <person name="Wang J."/>
            <person name="Sun H."/>
            <person name="Zhang C."/>
            <person name="Fan H."/>
            <person name="Li D."/>
            <person name="Dong L."/>
            <person name="Tao Y."/>
            <person name="Gao C."/>
            <person name="Wu H."/>
            <person name="Li Y."/>
            <person name="Cui Y."/>
            <person name="Guo X."/>
            <person name="Zheng S."/>
            <person name="Wang B."/>
            <person name="Yu K."/>
            <person name="Liang Q."/>
            <person name="Yang W."/>
            <person name="Lou X."/>
            <person name="Chen J."/>
            <person name="Feng M."/>
            <person name="Jian J."/>
            <person name="Zhang X."/>
            <person name="Luo G."/>
            <person name="Jiang Y."/>
            <person name="Liu J."/>
            <person name="Wang Z."/>
            <person name="Sha Y."/>
            <person name="Zhang B."/>
            <person name="Wu H."/>
            <person name="Tang D."/>
            <person name="Shen Q."/>
            <person name="Xue P."/>
            <person name="Zou S."/>
            <person name="Wang X."/>
            <person name="Liu X."/>
            <person name="Wang F."/>
            <person name="Yang Y."/>
            <person name="An X."/>
            <person name="Dong Z."/>
            <person name="Zhang K."/>
            <person name="Zhang X."/>
            <person name="Luo M.C."/>
            <person name="Dvorak J."/>
            <person name="Tong Y."/>
            <person name="Wang J."/>
            <person name="Yang H."/>
            <person name="Li Z."/>
            <person name="Wang D."/>
            <person name="Zhang A."/>
            <person name="Wang J."/>
        </authorList>
    </citation>
    <scope>NUCLEOTIDE SEQUENCE</scope>
</reference>
<proteinExistence type="predicted"/>
<name>M7Z3Y2_TRIUA</name>
<accession>M7Z3Y2</accession>
<dbReference type="AlphaFoldDB" id="M7Z3Y2"/>